<dbReference type="EMBL" id="FODJ01000004">
    <property type="protein sequence ID" value="SEO18237.1"/>
    <property type="molecule type" value="Genomic_DNA"/>
</dbReference>
<dbReference type="AlphaFoldDB" id="A0A1H8MLP3"/>
<keyword evidence="5" id="KW-1185">Reference proteome</keyword>
<dbReference type="PROSITE" id="PS51125">
    <property type="entry name" value="NHL"/>
    <property type="match status" value="1"/>
</dbReference>
<dbReference type="GO" id="GO:0008270">
    <property type="term" value="F:zinc ion binding"/>
    <property type="evidence" value="ECO:0007669"/>
    <property type="project" value="UniProtKB-KW"/>
</dbReference>
<sequence>MHILKKLIFAVVVICLWIPPDILSVSASVPYHGYNYSYWEQAVPAAIPYQPNQIIDGRDTEYGLLRAPEDIFVTDNGFIYILDSGNDRIVILNEHFEFIREIDQFANAGVTDTFSQPQGIFVTENNHIFVADTNNQRIVELTADAEFIREITRPDADVIRAGFEFYPTKVAVDKAGRIYAIGRGVFDGLIEFDSDGVFTGFTGANRVTFNPIDYLWRVIATREQRSRMALFIPIEFNNLALDQSGFIYTTNSELNSNTPIQRLNPTGEDVIRREGYHPLVGDLEFAHIGDQSGGSFFVDITVNDYGMYSALDGKRGRIFSYDEDGNLLYIFGGIGNQEGTFRTPVAIDYLADKLLVLDKGYSRLTVFDPTQFGYLVNQAVMHYNLGDDDLSAQYWQDVLRLNANYEIAYIGIGKALLMEGENKAAMTYFDNGHNRFYYSKAYKRYRQEVLREHFGLMMGLVLLVPASYFGFKIVKRRRKKVKQIAKRAV</sequence>
<dbReference type="STRING" id="872970.SAMN04488134_104203"/>
<feature type="transmembrane region" description="Helical" evidence="3">
    <location>
        <begin position="454"/>
        <end position="474"/>
    </location>
</feature>
<evidence type="ECO:0000256" key="3">
    <source>
        <dbReference type="SAM" id="Phobius"/>
    </source>
</evidence>
<evidence type="ECO:0000313" key="4">
    <source>
        <dbReference type="EMBL" id="SEO18237.1"/>
    </source>
</evidence>
<dbReference type="SUPFAM" id="SSF48452">
    <property type="entry name" value="TPR-like"/>
    <property type="match status" value="1"/>
</dbReference>
<reference evidence="4 5" key="1">
    <citation type="submission" date="2016-10" db="EMBL/GenBank/DDBJ databases">
        <authorList>
            <person name="de Groot N.N."/>
        </authorList>
    </citation>
    <scope>NUCLEOTIDE SEQUENCE [LARGE SCALE GENOMIC DNA]</scope>
    <source>
        <strain evidence="4 5">CGMCC 1.10434</strain>
    </source>
</reference>
<dbReference type="InterPro" id="IPR011990">
    <property type="entry name" value="TPR-like_helical_dom_sf"/>
</dbReference>
<feature type="repeat" description="NHL" evidence="2">
    <location>
        <begin position="114"/>
        <end position="144"/>
    </location>
</feature>
<dbReference type="Proteomes" id="UP000199300">
    <property type="component" value="Unassembled WGS sequence"/>
</dbReference>
<dbReference type="PANTHER" id="PTHR24104:SF25">
    <property type="entry name" value="PROTEIN LIN-41"/>
    <property type="match status" value="1"/>
</dbReference>
<keyword evidence="3" id="KW-0812">Transmembrane</keyword>
<dbReference type="InterPro" id="IPR011042">
    <property type="entry name" value="6-blade_b-propeller_TolB-like"/>
</dbReference>
<keyword evidence="1" id="KW-0677">Repeat</keyword>
<accession>A0A1H8MLP3</accession>
<dbReference type="Pfam" id="PF01436">
    <property type="entry name" value="NHL"/>
    <property type="match status" value="1"/>
</dbReference>
<dbReference type="OrthoDB" id="9799230at2"/>
<keyword evidence="3" id="KW-1133">Transmembrane helix</keyword>
<protein>
    <submittedName>
        <fullName evidence="4">NHL repeat-containing protein</fullName>
    </submittedName>
</protein>
<evidence type="ECO:0000256" key="1">
    <source>
        <dbReference type="ARBA" id="ARBA00022737"/>
    </source>
</evidence>
<name>A0A1H8MLP3_9BACI</name>
<dbReference type="SUPFAM" id="SSF101898">
    <property type="entry name" value="NHL repeat"/>
    <property type="match status" value="1"/>
</dbReference>
<dbReference type="RefSeq" id="WP_091496694.1">
    <property type="nucleotide sequence ID" value="NZ_FODJ01000004.1"/>
</dbReference>
<evidence type="ECO:0000313" key="5">
    <source>
        <dbReference type="Proteomes" id="UP000199300"/>
    </source>
</evidence>
<dbReference type="Gene3D" id="2.120.10.30">
    <property type="entry name" value="TolB, C-terminal domain"/>
    <property type="match status" value="2"/>
</dbReference>
<organism evidence="4 5">
    <name type="scientific">Amphibacillus marinus</name>
    <dbReference type="NCBI Taxonomy" id="872970"/>
    <lineage>
        <taxon>Bacteria</taxon>
        <taxon>Bacillati</taxon>
        <taxon>Bacillota</taxon>
        <taxon>Bacilli</taxon>
        <taxon>Bacillales</taxon>
        <taxon>Bacillaceae</taxon>
        <taxon>Amphibacillus</taxon>
    </lineage>
</organism>
<dbReference type="InterPro" id="IPR050952">
    <property type="entry name" value="TRIM-NHL_E3_ligases"/>
</dbReference>
<gene>
    <name evidence="4" type="ORF">SAMN04488134_104203</name>
</gene>
<evidence type="ECO:0000256" key="2">
    <source>
        <dbReference type="PROSITE-ProRule" id="PRU00504"/>
    </source>
</evidence>
<dbReference type="PANTHER" id="PTHR24104">
    <property type="entry name" value="E3 UBIQUITIN-PROTEIN LIGASE NHLRC1-RELATED"/>
    <property type="match status" value="1"/>
</dbReference>
<dbReference type="CDD" id="cd05819">
    <property type="entry name" value="NHL"/>
    <property type="match status" value="1"/>
</dbReference>
<dbReference type="InterPro" id="IPR001258">
    <property type="entry name" value="NHL_repeat"/>
</dbReference>
<proteinExistence type="predicted"/>
<keyword evidence="3" id="KW-0472">Membrane</keyword>